<dbReference type="Gene3D" id="2.60.120.200">
    <property type="match status" value="1"/>
</dbReference>
<sequence length="312" mass="35696">MADPSLDQEIAQHNMTQPMKGIVIDYTPQVCDHCSHTNEIAITFDDRGGSRWRSPGRYQYGTFSAEIQCPKGNTSGLNFNIYLSSLEGDNYQDEIDFEFLGKDKTIVQTNYHISGTGNKEEIHELGFDCSDGFHEYVIKWFPNVIEWLIDGKLVRRVERQSDSAFPEKPMFLYSSVWNASYIDDARRVQLTEPRRNVDNEPEIDIEQPEQRTDGLEPFAVAAIPTMKYHRDAFNSTEDLQCSICLGDYQEKEQSCDPKPVRSNDNAQLAMEDFNQSLQPGSWYTAGYVSSQQHHQSTSRNPESNLHGESEPR</sequence>
<keyword evidence="1" id="KW-0378">Hydrolase</keyword>
<dbReference type="Proteomes" id="UP000596660">
    <property type="component" value="Unplaced"/>
</dbReference>
<feature type="compositionally biased region" description="Polar residues" evidence="4">
    <location>
        <begin position="279"/>
        <end position="303"/>
    </location>
</feature>
<proteinExistence type="predicted"/>
<dbReference type="GO" id="GO:0005975">
    <property type="term" value="P:carbohydrate metabolic process"/>
    <property type="evidence" value="ECO:0007669"/>
    <property type="project" value="InterPro"/>
</dbReference>
<dbReference type="Pfam" id="PF00722">
    <property type="entry name" value="Glyco_hydro_16"/>
    <property type="match status" value="1"/>
</dbReference>
<dbReference type="SUPFAM" id="SSF49899">
    <property type="entry name" value="Concanavalin A-like lectins/glucanases"/>
    <property type="match status" value="1"/>
</dbReference>
<evidence type="ECO:0000256" key="1">
    <source>
        <dbReference type="ARBA" id="ARBA00022801"/>
    </source>
</evidence>
<organism evidence="6 7">
    <name type="scientific">Chenopodium quinoa</name>
    <name type="common">Quinoa</name>
    <dbReference type="NCBI Taxonomy" id="63459"/>
    <lineage>
        <taxon>Eukaryota</taxon>
        <taxon>Viridiplantae</taxon>
        <taxon>Streptophyta</taxon>
        <taxon>Embryophyta</taxon>
        <taxon>Tracheophyta</taxon>
        <taxon>Spermatophyta</taxon>
        <taxon>Magnoliopsida</taxon>
        <taxon>eudicotyledons</taxon>
        <taxon>Gunneridae</taxon>
        <taxon>Pentapetalae</taxon>
        <taxon>Caryophyllales</taxon>
        <taxon>Chenopodiaceae</taxon>
        <taxon>Chenopodioideae</taxon>
        <taxon>Atripliceae</taxon>
        <taxon>Chenopodium</taxon>
    </lineage>
</organism>
<feature type="active site" description="Nucleophile" evidence="3">
    <location>
        <position position="94"/>
    </location>
</feature>
<dbReference type="PRINTS" id="PR00737">
    <property type="entry name" value="GLHYDRLASE16"/>
</dbReference>
<dbReference type="PANTHER" id="PTHR31062">
    <property type="entry name" value="XYLOGLUCAN ENDOTRANSGLUCOSYLASE/HYDROLASE PROTEIN 8-RELATED"/>
    <property type="match status" value="1"/>
</dbReference>
<dbReference type="AlphaFoldDB" id="A0A803KZ34"/>
<reference evidence="6" key="2">
    <citation type="submission" date="2021-03" db="UniProtKB">
        <authorList>
            <consortium name="EnsemblPlants"/>
        </authorList>
    </citation>
    <scope>IDENTIFICATION</scope>
</reference>
<reference evidence="6" key="1">
    <citation type="journal article" date="2017" name="Nature">
        <title>The genome of Chenopodium quinoa.</title>
        <authorList>
            <person name="Jarvis D.E."/>
            <person name="Ho Y.S."/>
            <person name="Lightfoot D.J."/>
            <person name="Schmoeckel S.M."/>
            <person name="Li B."/>
            <person name="Borm T.J.A."/>
            <person name="Ohyanagi H."/>
            <person name="Mineta K."/>
            <person name="Michell C.T."/>
            <person name="Saber N."/>
            <person name="Kharbatia N.M."/>
            <person name="Rupper R.R."/>
            <person name="Sharp A.R."/>
            <person name="Dally N."/>
            <person name="Boughton B.A."/>
            <person name="Woo Y.H."/>
            <person name="Gao G."/>
            <person name="Schijlen E.G.W.M."/>
            <person name="Guo X."/>
            <person name="Momin A.A."/>
            <person name="Negrao S."/>
            <person name="Al-Babili S."/>
            <person name="Gehring C."/>
            <person name="Roessner U."/>
            <person name="Jung C."/>
            <person name="Murphy K."/>
            <person name="Arold S.T."/>
            <person name="Gojobori T."/>
            <person name="van der Linden C.G."/>
            <person name="van Loo E.N."/>
            <person name="Jellen E.N."/>
            <person name="Maughan P.J."/>
            <person name="Tester M."/>
        </authorList>
    </citation>
    <scope>NUCLEOTIDE SEQUENCE [LARGE SCALE GENOMIC DNA]</scope>
    <source>
        <strain evidence="6">cv. PI 614886</strain>
    </source>
</reference>
<evidence type="ECO:0000313" key="6">
    <source>
        <dbReference type="EnsemblPlants" id="AUR62004293-RA:cds"/>
    </source>
</evidence>
<dbReference type="EnsemblPlants" id="AUR62004293-RA">
    <property type="protein sequence ID" value="AUR62004293-RA:cds"/>
    <property type="gene ID" value="AUR62004293"/>
</dbReference>
<evidence type="ECO:0000256" key="4">
    <source>
        <dbReference type="SAM" id="MobiDB-lite"/>
    </source>
</evidence>
<evidence type="ECO:0000256" key="3">
    <source>
        <dbReference type="PIRSR" id="PIRSR608264-1"/>
    </source>
</evidence>
<dbReference type="Gramene" id="AUR62004293-RA">
    <property type="protein sequence ID" value="AUR62004293-RA:cds"/>
    <property type="gene ID" value="AUR62004293"/>
</dbReference>
<accession>A0A803KZ34</accession>
<evidence type="ECO:0000259" key="5">
    <source>
        <dbReference type="PROSITE" id="PS51762"/>
    </source>
</evidence>
<keyword evidence="7" id="KW-1185">Reference proteome</keyword>
<keyword evidence="2" id="KW-0326">Glycosidase</keyword>
<name>A0A803KZ34_CHEQI</name>
<dbReference type="InterPro" id="IPR013320">
    <property type="entry name" value="ConA-like_dom_sf"/>
</dbReference>
<dbReference type="PROSITE" id="PS51762">
    <property type="entry name" value="GH16_2"/>
    <property type="match status" value="1"/>
</dbReference>
<evidence type="ECO:0000313" key="7">
    <source>
        <dbReference type="Proteomes" id="UP000596660"/>
    </source>
</evidence>
<feature type="region of interest" description="Disordered" evidence="4">
    <location>
        <begin position="279"/>
        <end position="312"/>
    </location>
</feature>
<dbReference type="InterPro" id="IPR000757">
    <property type="entry name" value="Beta-glucanase-like"/>
</dbReference>
<protein>
    <recommendedName>
        <fullName evidence="5">GH16 domain-containing protein</fullName>
    </recommendedName>
</protein>
<feature type="active site" description="Proton donor" evidence="3">
    <location>
        <position position="98"/>
    </location>
</feature>
<dbReference type="InterPro" id="IPR044791">
    <property type="entry name" value="Beta-glucanase/XTH"/>
</dbReference>
<dbReference type="InterPro" id="IPR008264">
    <property type="entry name" value="Beta_glucanase"/>
</dbReference>
<evidence type="ECO:0000256" key="2">
    <source>
        <dbReference type="ARBA" id="ARBA00023295"/>
    </source>
</evidence>
<dbReference type="GO" id="GO:0004553">
    <property type="term" value="F:hydrolase activity, hydrolyzing O-glycosyl compounds"/>
    <property type="evidence" value="ECO:0007669"/>
    <property type="project" value="InterPro"/>
</dbReference>
<feature type="domain" description="GH16" evidence="5">
    <location>
        <begin position="10"/>
        <end position="193"/>
    </location>
</feature>